<evidence type="ECO:0000313" key="3">
    <source>
        <dbReference type="Proteomes" id="UP000298595"/>
    </source>
</evidence>
<gene>
    <name evidence="2" type="ORF">D3093_35040</name>
</gene>
<sequence>MRRIAEAGEPGRAAMGQAPYPPVAPEAHAPVLVPRRRTLFERLYAHRDIPGQTEITPLFLEH</sequence>
<protein>
    <submittedName>
        <fullName evidence="2">Uncharacterized protein</fullName>
    </submittedName>
</protein>
<reference evidence="2 3" key="1">
    <citation type="submission" date="2018-09" db="EMBL/GenBank/DDBJ databases">
        <title>Whole genome based analysis of evolution and adaptive divergence in Indian and Brazilian strains of Azospirillum brasilense.</title>
        <authorList>
            <person name="Singh C."/>
            <person name="Tripathi A.K."/>
        </authorList>
    </citation>
    <scope>NUCLEOTIDE SEQUENCE [LARGE SCALE GENOMIC DNA]</scope>
    <source>
        <strain evidence="2 3">MTCC4035</strain>
        <plasmid evidence="2 3">p7</plasmid>
    </source>
</reference>
<evidence type="ECO:0000256" key="1">
    <source>
        <dbReference type="SAM" id="MobiDB-lite"/>
    </source>
</evidence>
<proteinExistence type="predicted"/>
<dbReference type="Proteomes" id="UP000298595">
    <property type="component" value="Plasmid p7"/>
</dbReference>
<accession>A0A4D8PSY7</accession>
<dbReference type="EMBL" id="CP032328">
    <property type="protein sequence ID" value="QCO00465.1"/>
    <property type="molecule type" value="Genomic_DNA"/>
</dbReference>
<geneLocation type="plasmid" evidence="2 3">
    <name>p7</name>
</geneLocation>
<evidence type="ECO:0000313" key="2">
    <source>
        <dbReference type="EMBL" id="QCO00465.1"/>
    </source>
</evidence>
<name>A0A4D8PSY7_9PROT</name>
<dbReference type="AlphaFoldDB" id="A0A4D8PSY7"/>
<dbReference type="KEGG" id="aare:D3093_35040"/>
<keyword evidence="2" id="KW-0614">Plasmid</keyword>
<organism evidence="2 3">
    <name type="scientific">Azospirillum argentinense</name>
    <dbReference type="NCBI Taxonomy" id="2970906"/>
    <lineage>
        <taxon>Bacteria</taxon>
        <taxon>Pseudomonadati</taxon>
        <taxon>Pseudomonadota</taxon>
        <taxon>Alphaproteobacteria</taxon>
        <taxon>Rhodospirillales</taxon>
        <taxon>Azospirillaceae</taxon>
        <taxon>Azospirillum</taxon>
    </lineage>
</organism>
<feature type="region of interest" description="Disordered" evidence="1">
    <location>
        <begin position="1"/>
        <end position="26"/>
    </location>
</feature>